<dbReference type="InterPro" id="IPR050396">
    <property type="entry name" value="Glycosyltr_51/Transpeptidase"/>
</dbReference>
<evidence type="ECO:0000259" key="18">
    <source>
        <dbReference type="Pfam" id="PF00905"/>
    </source>
</evidence>
<feature type="domain" description="Penicillin-binding protein transpeptidase" evidence="18">
    <location>
        <begin position="344"/>
        <end position="581"/>
    </location>
</feature>
<dbReference type="GO" id="GO:0008955">
    <property type="term" value="F:peptidoglycan glycosyltransferase activity"/>
    <property type="evidence" value="ECO:0007669"/>
    <property type="project" value="UniProtKB-EC"/>
</dbReference>
<accession>A0A372LCN6</accession>
<dbReference type="RefSeq" id="WP_117322391.1">
    <property type="nucleotide sequence ID" value="NZ_QVTD01000005.1"/>
</dbReference>
<sequence length="616" mass="70187">MRTFLGFLFTIMLVPLLMGLFLLFYQEWNNVHAFHEVLDKKIPGDQIELSQTSYIKSGNGTVITEISGPQKRVYIADKEIPLFLKDLFVTIEDKQFYRHSGIDAAAISRAMIANSRTNSIEQGGSTITQQLARNVFLTHEKTYNRKLTELLYSYQLERIHSKKEILELYINVIYYHNGNYGIEAASRFYFNKRTKELSKAQLAFLAAIPNNPNLYNPLKHFHAAKKRQERILSQMVRANKVSAEEYKKIIREPIRLHPRKQPDLYHDYTDYVQNELRDLIADAEGFTKRLEDPATRPKASKELDRKVAKVLESGVTIHTALDGGLQQQAKQAVKNRLSGTSIEGATVVIQHNTHELVSLIGGKNYKKNSFNRAYQAYRQPGSAIKPLLVYAPYIEETNASILERVSGQRYCKNGYCPRNYGGGIYGMVTIKKAFAKSYNTPAIRLLEKTGIKKGFSYLDSFHFDKVTVKDHHLPSAVGGFTIGVSPLELTDAFTSFHDGTYLPVHAIRKVTNRDGKTLYKWNQKPKKVWTPQTVAKMRLLLHEVTVNGTAKRAYFPAGYIGGKTGTTNNVKDMWFVGLTDKYTTGVWIGKDHPSSIEYIQQAYPNQAIWKEINQHN</sequence>
<keyword evidence="8" id="KW-0808">Transferase</keyword>
<evidence type="ECO:0000256" key="3">
    <source>
        <dbReference type="ARBA" id="ARBA00007739"/>
    </source>
</evidence>
<dbReference type="InterPro" id="IPR036950">
    <property type="entry name" value="PBP_transglycosylase"/>
</dbReference>
<evidence type="ECO:0000256" key="9">
    <source>
        <dbReference type="ARBA" id="ARBA00022801"/>
    </source>
</evidence>
<dbReference type="Pfam" id="PF00912">
    <property type="entry name" value="Transgly"/>
    <property type="match status" value="1"/>
</dbReference>
<evidence type="ECO:0000256" key="12">
    <source>
        <dbReference type="ARBA" id="ARBA00023136"/>
    </source>
</evidence>
<evidence type="ECO:0000256" key="4">
    <source>
        <dbReference type="ARBA" id="ARBA00022475"/>
    </source>
</evidence>
<dbReference type="EMBL" id="QVTD01000005">
    <property type="protein sequence ID" value="RFU63752.1"/>
    <property type="molecule type" value="Genomic_DNA"/>
</dbReference>
<keyword evidence="4" id="KW-1003">Cell membrane</keyword>
<evidence type="ECO:0000259" key="19">
    <source>
        <dbReference type="Pfam" id="PF00912"/>
    </source>
</evidence>
<dbReference type="Gene3D" id="1.10.3810.10">
    <property type="entry name" value="Biosynthetic peptidoglycan transglycosylase-like"/>
    <property type="match status" value="1"/>
</dbReference>
<dbReference type="GO" id="GO:0071555">
    <property type="term" value="P:cell wall organization"/>
    <property type="evidence" value="ECO:0007669"/>
    <property type="project" value="UniProtKB-KW"/>
</dbReference>
<dbReference type="GO" id="GO:0008658">
    <property type="term" value="F:penicillin binding"/>
    <property type="evidence" value="ECO:0007669"/>
    <property type="project" value="InterPro"/>
</dbReference>
<keyword evidence="17" id="KW-0812">Transmembrane</keyword>
<dbReference type="FunFam" id="1.10.3810.10:FF:000001">
    <property type="entry name" value="Penicillin-binding protein 1A"/>
    <property type="match status" value="1"/>
</dbReference>
<dbReference type="Proteomes" id="UP000262939">
    <property type="component" value="Unassembled WGS sequence"/>
</dbReference>
<dbReference type="GO" id="GO:0006508">
    <property type="term" value="P:proteolysis"/>
    <property type="evidence" value="ECO:0007669"/>
    <property type="project" value="UniProtKB-KW"/>
</dbReference>
<keyword evidence="13" id="KW-0511">Multifunctional enzyme</keyword>
<dbReference type="Gene3D" id="3.40.710.10">
    <property type="entry name" value="DD-peptidase/beta-lactamase superfamily"/>
    <property type="match status" value="1"/>
</dbReference>
<keyword evidence="7" id="KW-0328">Glycosyltransferase</keyword>
<evidence type="ECO:0000256" key="5">
    <source>
        <dbReference type="ARBA" id="ARBA00022645"/>
    </source>
</evidence>
<evidence type="ECO:0000256" key="13">
    <source>
        <dbReference type="ARBA" id="ARBA00023268"/>
    </source>
</evidence>
<proteinExistence type="inferred from homology"/>
<dbReference type="SUPFAM" id="SSF53955">
    <property type="entry name" value="Lysozyme-like"/>
    <property type="match status" value="1"/>
</dbReference>
<dbReference type="AlphaFoldDB" id="A0A372LCN6"/>
<keyword evidence="6" id="KW-0645">Protease</keyword>
<evidence type="ECO:0000256" key="11">
    <source>
        <dbReference type="ARBA" id="ARBA00022984"/>
    </source>
</evidence>
<evidence type="ECO:0000256" key="15">
    <source>
        <dbReference type="ARBA" id="ARBA00034000"/>
    </source>
</evidence>
<dbReference type="GO" id="GO:0005886">
    <property type="term" value="C:plasma membrane"/>
    <property type="evidence" value="ECO:0007669"/>
    <property type="project" value="UniProtKB-SubCell"/>
</dbReference>
<dbReference type="InterPro" id="IPR001264">
    <property type="entry name" value="Glyco_trans_51"/>
</dbReference>
<organism evidence="20 21">
    <name type="scientific">Peribacillus glennii</name>
    <dbReference type="NCBI Taxonomy" id="2303991"/>
    <lineage>
        <taxon>Bacteria</taxon>
        <taxon>Bacillati</taxon>
        <taxon>Bacillota</taxon>
        <taxon>Bacilli</taxon>
        <taxon>Bacillales</taxon>
        <taxon>Bacillaceae</taxon>
        <taxon>Peribacillus</taxon>
    </lineage>
</organism>
<comment type="catalytic activity">
    <reaction evidence="16">
        <text>[GlcNAc-(1-&gt;4)-Mur2Ac(oyl-L-Ala-gamma-D-Glu-L-Lys-D-Ala-D-Ala)](n)-di-trans,octa-cis-undecaprenyl diphosphate + beta-D-GlcNAc-(1-&gt;4)-Mur2Ac(oyl-L-Ala-gamma-D-Glu-L-Lys-D-Ala-D-Ala)-di-trans,octa-cis-undecaprenyl diphosphate = [GlcNAc-(1-&gt;4)-Mur2Ac(oyl-L-Ala-gamma-D-Glu-L-Lys-D-Ala-D-Ala)](n+1)-di-trans,octa-cis-undecaprenyl diphosphate + di-trans,octa-cis-undecaprenyl diphosphate + H(+)</text>
        <dbReference type="Rhea" id="RHEA:23708"/>
        <dbReference type="Rhea" id="RHEA-COMP:9602"/>
        <dbReference type="Rhea" id="RHEA-COMP:9603"/>
        <dbReference type="ChEBI" id="CHEBI:15378"/>
        <dbReference type="ChEBI" id="CHEBI:58405"/>
        <dbReference type="ChEBI" id="CHEBI:60033"/>
        <dbReference type="ChEBI" id="CHEBI:78435"/>
        <dbReference type="EC" id="2.4.99.28"/>
    </reaction>
</comment>
<evidence type="ECO:0000313" key="20">
    <source>
        <dbReference type="EMBL" id="RFU63752.1"/>
    </source>
</evidence>
<keyword evidence="14" id="KW-0961">Cell wall biogenesis/degradation</keyword>
<evidence type="ECO:0000256" key="17">
    <source>
        <dbReference type="SAM" id="Phobius"/>
    </source>
</evidence>
<evidence type="ECO:0000256" key="7">
    <source>
        <dbReference type="ARBA" id="ARBA00022676"/>
    </source>
</evidence>
<dbReference type="PANTHER" id="PTHR32282:SF11">
    <property type="entry name" value="PENICILLIN-BINDING PROTEIN 1B"/>
    <property type="match status" value="1"/>
</dbReference>
<dbReference type="PANTHER" id="PTHR32282">
    <property type="entry name" value="BINDING PROTEIN TRANSPEPTIDASE, PUTATIVE-RELATED"/>
    <property type="match status" value="1"/>
</dbReference>
<evidence type="ECO:0000256" key="16">
    <source>
        <dbReference type="ARBA" id="ARBA00049902"/>
    </source>
</evidence>
<dbReference type="SUPFAM" id="SSF56601">
    <property type="entry name" value="beta-lactamase/transpeptidase-like"/>
    <property type="match status" value="1"/>
</dbReference>
<dbReference type="OrthoDB" id="9766909at2"/>
<keyword evidence="9" id="KW-0378">Hydrolase</keyword>
<evidence type="ECO:0000256" key="8">
    <source>
        <dbReference type="ARBA" id="ARBA00022679"/>
    </source>
</evidence>
<keyword evidence="21" id="KW-1185">Reference proteome</keyword>
<evidence type="ECO:0000256" key="2">
    <source>
        <dbReference type="ARBA" id="ARBA00007090"/>
    </source>
</evidence>
<evidence type="ECO:0000256" key="6">
    <source>
        <dbReference type="ARBA" id="ARBA00022670"/>
    </source>
</evidence>
<keyword evidence="17" id="KW-1133">Transmembrane helix</keyword>
<dbReference type="InterPro" id="IPR001460">
    <property type="entry name" value="PCN-bd_Tpept"/>
</dbReference>
<comment type="caution">
    <text evidence="20">The sequence shown here is derived from an EMBL/GenBank/DDBJ whole genome shotgun (WGS) entry which is preliminary data.</text>
</comment>
<dbReference type="GO" id="GO:0008360">
    <property type="term" value="P:regulation of cell shape"/>
    <property type="evidence" value="ECO:0007669"/>
    <property type="project" value="UniProtKB-KW"/>
</dbReference>
<dbReference type="GO" id="GO:0009002">
    <property type="term" value="F:serine-type D-Ala-D-Ala carboxypeptidase activity"/>
    <property type="evidence" value="ECO:0007669"/>
    <property type="project" value="UniProtKB-EC"/>
</dbReference>
<comment type="catalytic activity">
    <reaction evidence="15">
        <text>Preferential cleavage: (Ac)2-L-Lys-D-Ala-|-D-Ala. Also transpeptidation of peptidyl-alanyl moieties that are N-acyl substituents of D-alanine.</text>
        <dbReference type="EC" id="3.4.16.4"/>
    </reaction>
</comment>
<gene>
    <name evidence="20" type="ORF">D0466_09785</name>
</gene>
<evidence type="ECO:0000256" key="14">
    <source>
        <dbReference type="ARBA" id="ARBA00023316"/>
    </source>
</evidence>
<feature type="domain" description="Glycosyl transferase family 51" evidence="19">
    <location>
        <begin position="60"/>
        <end position="235"/>
    </location>
</feature>
<dbReference type="Pfam" id="PF00905">
    <property type="entry name" value="Transpeptidase"/>
    <property type="match status" value="1"/>
</dbReference>
<keyword evidence="12 17" id="KW-0472">Membrane</keyword>
<reference evidence="20 21" key="1">
    <citation type="submission" date="2018-08" db="EMBL/GenBank/DDBJ databases">
        <title>Bacillus chawlae sp. nov., Bacillus glennii sp. nov., and Bacillus saganii sp. nov. Isolated from the Vehicle Assembly Building at Kennedy Space Center where the Viking Spacecraft were Assembled.</title>
        <authorList>
            <person name="Seuylemezian A."/>
            <person name="Vaishampayan P."/>
        </authorList>
    </citation>
    <scope>NUCLEOTIDE SEQUENCE [LARGE SCALE GENOMIC DNA]</scope>
    <source>
        <strain evidence="20 21">V44-8</strain>
    </source>
</reference>
<keyword evidence="5" id="KW-0121">Carboxypeptidase</keyword>
<dbReference type="InterPro" id="IPR023346">
    <property type="entry name" value="Lysozyme-like_dom_sf"/>
</dbReference>
<feature type="transmembrane region" description="Helical" evidence="17">
    <location>
        <begin position="7"/>
        <end position="25"/>
    </location>
</feature>
<protein>
    <submittedName>
        <fullName evidence="20">Penicillin-binding protein</fullName>
    </submittedName>
</protein>
<keyword evidence="11" id="KW-0573">Peptidoglycan synthesis</keyword>
<comment type="similarity">
    <text evidence="3">In the N-terminal section; belongs to the glycosyltransferase 51 family.</text>
</comment>
<comment type="similarity">
    <text evidence="2">In the C-terminal section; belongs to the transpeptidase family.</text>
</comment>
<comment type="subcellular location">
    <subcellularLocation>
        <location evidence="1">Cell membrane</location>
    </subcellularLocation>
</comment>
<dbReference type="GO" id="GO:0030288">
    <property type="term" value="C:outer membrane-bounded periplasmic space"/>
    <property type="evidence" value="ECO:0007669"/>
    <property type="project" value="TreeGrafter"/>
</dbReference>
<keyword evidence="10" id="KW-0133">Cell shape</keyword>
<evidence type="ECO:0000256" key="10">
    <source>
        <dbReference type="ARBA" id="ARBA00022960"/>
    </source>
</evidence>
<name>A0A372LCN6_9BACI</name>
<dbReference type="InterPro" id="IPR012338">
    <property type="entry name" value="Beta-lactam/transpept-like"/>
</dbReference>
<evidence type="ECO:0000313" key="21">
    <source>
        <dbReference type="Proteomes" id="UP000262939"/>
    </source>
</evidence>
<dbReference type="GO" id="GO:0009252">
    <property type="term" value="P:peptidoglycan biosynthetic process"/>
    <property type="evidence" value="ECO:0007669"/>
    <property type="project" value="UniProtKB-KW"/>
</dbReference>
<evidence type="ECO:0000256" key="1">
    <source>
        <dbReference type="ARBA" id="ARBA00004236"/>
    </source>
</evidence>